<keyword evidence="1" id="KW-0472">Membrane</keyword>
<dbReference type="RefSeq" id="WP_146862900.1">
    <property type="nucleotide sequence ID" value="NZ_BKAU01000002.1"/>
</dbReference>
<dbReference type="Gene3D" id="2.60.120.1440">
    <property type="match status" value="1"/>
</dbReference>
<dbReference type="Pfam" id="PF04773">
    <property type="entry name" value="FecR"/>
    <property type="match status" value="1"/>
</dbReference>
<dbReference type="PIRSF" id="PIRSF018266">
    <property type="entry name" value="FecR"/>
    <property type="match status" value="1"/>
</dbReference>
<keyword evidence="5" id="KW-1185">Reference proteome</keyword>
<feature type="transmembrane region" description="Helical" evidence="1">
    <location>
        <begin position="98"/>
        <end position="119"/>
    </location>
</feature>
<dbReference type="AlphaFoldDB" id="A0A512RLL5"/>
<dbReference type="Pfam" id="PF16344">
    <property type="entry name" value="FecR_C"/>
    <property type="match status" value="1"/>
</dbReference>
<dbReference type="InterPro" id="IPR032508">
    <property type="entry name" value="FecR_C"/>
</dbReference>
<name>A0A512RLL5_9BACT</name>
<accession>A0A512RLL5</accession>
<proteinExistence type="predicted"/>
<dbReference type="Gene3D" id="3.55.50.30">
    <property type="match status" value="1"/>
</dbReference>
<dbReference type="OrthoDB" id="923517at2"/>
<comment type="caution">
    <text evidence="4">The sequence shown here is derived from an EMBL/GenBank/DDBJ whole genome shotgun (WGS) entry which is preliminary data.</text>
</comment>
<evidence type="ECO:0000313" key="5">
    <source>
        <dbReference type="Proteomes" id="UP000321436"/>
    </source>
</evidence>
<feature type="domain" description="FecR protein" evidence="2">
    <location>
        <begin position="128"/>
        <end position="227"/>
    </location>
</feature>
<dbReference type="EMBL" id="BKAU01000002">
    <property type="protein sequence ID" value="GEP96593.1"/>
    <property type="molecule type" value="Genomic_DNA"/>
</dbReference>
<dbReference type="GO" id="GO:0016989">
    <property type="term" value="F:sigma factor antagonist activity"/>
    <property type="evidence" value="ECO:0007669"/>
    <property type="project" value="TreeGrafter"/>
</dbReference>
<dbReference type="Proteomes" id="UP000321436">
    <property type="component" value="Unassembled WGS sequence"/>
</dbReference>
<dbReference type="InterPro" id="IPR006860">
    <property type="entry name" value="FecR"/>
</dbReference>
<evidence type="ECO:0000259" key="3">
    <source>
        <dbReference type="Pfam" id="PF16344"/>
    </source>
</evidence>
<feature type="domain" description="Protein FecR C-terminal" evidence="3">
    <location>
        <begin position="273"/>
        <end position="341"/>
    </location>
</feature>
<sequence length="344" mass="39452">MQNQEKYSDYSVRDFICDESFQDWVLRPDTPDAAAWQTWLQANPGKRTVVEEARKVLESLTFRVDRPAAGRAQASLEKTWQMIDTPGRRGILRRMNRVWRMAAMWIILIGAGIFVWLWISNRTVPVLVTTASGQLDSVLLPDRSMVVLNALSTIRYQQKWERDAPREVWLEGEALFSVQHLDEGDDVAPHERFLVHVGHTTVEVLGTRFNIRQRREKIEVALLSGAVLVRFNNKARSDIRMEPGDLVVIDTSYRDITKISTNTENYSAWTRKRLVLTNPTLQEIAHYLEDVYGKRIVLDDPDLAGRKVEGPILLDSIDDALFVISTVLDVTIIKENDTITIKPR</sequence>
<reference evidence="4 5" key="1">
    <citation type="submission" date="2019-07" db="EMBL/GenBank/DDBJ databases">
        <title>Whole genome shotgun sequence of Chitinophaga cymbidii NBRC 109752.</title>
        <authorList>
            <person name="Hosoyama A."/>
            <person name="Uohara A."/>
            <person name="Ohji S."/>
            <person name="Ichikawa N."/>
        </authorList>
    </citation>
    <scope>NUCLEOTIDE SEQUENCE [LARGE SCALE GENOMIC DNA]</scope>
    <source>
        <strain evidence="4 5">NBRC 109752</strain>
    </source>
</reference>
<gene>
    <name evidence="4" type="ORF">CCY01nite_28530</name>
</gene>
<keyword evidence="1" id="KW-0812">Transmembrane</keyword>
<evidence type="ECO:0000259" key="2">
    <source>
        <dbReference type="Pfam" id="PF04773"/>
    </source>
</evidence>
<dbReference type="InterPro" id="IPR012373">
    <property type="entry name" value="Ferrdict_sens_TM"/>
</dbReference>
<evidence type="ECO:0000313" key="4">
    <source>
        <dbReference type="EMBL" id="GEP96593.1"/>
    </source>
</evidence>
<dbReference type="PANTHER" id="PTHR30273:SF2">
    <property type="entry name" value="PROTEIN FECR"/>
    <property type="match status" value="1"/>
</dbReference>
<evidence type="ECO:0000256" key="1">
    <source>
        <dbReference type="SAM" id="Phobius"/>
    </source>
</evidence>
<dbReference type="PANTHER" id="PTHR30273">
    <property type="entry name" value="PERIPLASMIC SIGNAL SENSOR AND SIGMA FACTOR ACTIVATOR FECR-RELATED"/>
    <property type="match status" value="1"/>
</dbReference>
<protein>
    <submittedName>
        <fullName evidence="4">Anti-sigma factor</fullName>
    </submittedName>
</protein>
<organism evidence="4 5">
    <name type="scientific">Chitinophaga cymbidii</name>
    <dbReference type="NCBI Taxonomy" id="1096750"/>
    <lineage>
        <taxon>Bacteria</taxon>
        <taxon>Pseudomonadati</taxon>
        <taxon>Bacteroidota</taxon>
        <taxon>Chitinophagia</taxon>
        <taxon>Chitinophagales</taxon>
        <taxon>Chitinophagaceae</taxon>
        <taxon>Chitinophaga</taxon>
    </lineage>
</organism>
<keyword evidence="1" id="KW-1133">Transmembrane helix</keyword>